<protein>
    <recommendedName>
        <fullName evidence="4">HTH araC/xylS-type domain-containing protein</fullName>
    </recommendedName>
</protein>
<dbReference type="Pfam" id="PF12833">
    <property type="entry name" value="HTH_18"/>
    <property type="match status" value="1"/>
</dbReference>
<keyword evidence="1" id="KW-0805">Transcription regulation</keyword>
<dbReference type="EMBL" id="LWDD02001038">
    <property type="protein sequence ID" value="KAE8253264.1"/>
    <property type="molecule type" value="Genomic_DNA"/>
</dbReference>
<dbReference type="SMART" id="SM00342">
    <property type="entry name" value="HTH_ARAC"/>
    <property type="match status" value="1"/>
</dbReference>
<name>A0A8T8T2Y3_9BASI</name>
<dbReference type="InterPro" id="IPR018060">
    <property type="entry name" value="HTH_AraC"/>
</dbReference>
<comment type="caution">
    <text evidence="5">The sequence shown here is derived from an EMBL/GenBank/DDBJ whole genome shotgun (WGS) entry which is preliminary data.</text>
</comment>
<sequence>MSGLLAEARLNDICRRIAGLPSKRLVFDRLMQEAKRLRLFTGSSVNEICYQLGFKDPAYFSRFFTRNAGVTPGEYRVSKGAVE</sequence>
<dbReference type="SUPFAM" id="SSF46689">
    <property type="entry name" value="Homeodomain-like"/>
    <property type="match status" value="1"/>
</dbReference>
<dbReference type="PRINTS" id="PR00032">
    <property type="entry name" value="HTHARAC"/>
</dbReference>
<dbReference type="GO" id="GO:0043565">
    <property type="term" value="F:sequence-specific DNA binding"/>
    <property type="evidence" value="ECO:0007669"/>
    <property type="project" value="InterPro"/>
</dbReference>
<proteinExistence type="predicted"/>
<organism evidence="5 6">
    <name type="scientific">Tilletia caries</name>
    <name type="common">wheat bunt fungus</name>
    <dbReference type="NCBI Taxonomy" id="13290"/>
    <lineage>
        <taxon>Eukaryota</taxon>
        <taxon>Fungi</taxon>
        <taxon>Dikarya</taxon>
        <taxon>Basidiomycota</taxon>
        <taxon>Ustilaginomycotina</taxon>
        <taxon>Exobasidiomycetes</taxon>
        <taxon>Tilletiales</taxon>
        <taxon>Tilletiaceae</taxon>
        <taxon>Tilletia</taxon>
    </lineage>
</organism>
<evidence type="ECO:0000256" key="2">
    <source>
        <dbReference type="ARBA" id="ARBA00023125"/>
    </source>
</evidence>
<dbReference type="GO" id="GO:0003700">
    <property type="term" value="F:DNA-binding transcription factor activity"/>
    <property type="evidence" value="ECO:0007669"/>
    <property type="project" value="InterPro"/>
</dbReference>
<evidence type="ECO:0000259" key="4">
    <source>
        <dbReference type="PROSITE" id="PS01124"/>
    </source>
</evidence>
<dbReference type="AlphaFoldDB" id="A0A8T8T2Y3"/>
<gene>
    <name evidence="5" type="ORF">A4X03_0g5940</name>
</gene>
<dbReference type="InterPro" id="IPR009057">
    <property type="entry name" value="Homeodomain-like_sf"/>
</dbReference>
<reference evidence="5" key="1">
    <citation type="submission" date="2016-04" db="EMBL/GenBank/DDBJ databases">
        <authorList>
            <person name="Nguyen H.D."/>
            <person name="Kesanakurti P."/>
            <person name="Cullis J."/>
            <person name="Levesque C.A."/>
            <person name="Hambleton S."/>
        </authorList>
    </citation>
    <scope>NUCLEOTIDE SEQUENCE</scope>
    <source>
        <strain evidence="5">DAOMC 238032</strain>
    </source>
</reference>
<dbReference type="Proteomes" id="UP000077671">
    <property type="component" value="Unassembled WGS sequence"/>
</dbReference>
<dbReference type="Gene3D" id="1.10.10.60">
    <property type="entry name" value="Homeodomain-like"/>
    <property type="match status" value="1"/>
</dbReference>
<reference evidence="5" key="2">
    <citation type="journal article" date="2019" name="IMA Fungus">
        <title>Genome sequencing and comparison of five Tilletia species to identify candidate genes for the detection of regulated species infecting wheat.</title>
        <authorList>
            <person name="Nguyen H.D.T."/>
            <person name="Sultana T."/>
            <person name="Kesanakurti P."/>
            <person name="Hambleton S."/>
        </authorList>
    </citation>
    <scope>NUCLEOTIDE SEQUENCE</scope>
    <source>
        <strain evidence="5">DAOMC 238032</strain>
    </source>
</reference>
<keyword evidence="3" id="KW-0804">Transcription</keyword>
<dbReference type="PROSITE" id="PS01124">
    <property type="entry name" value="HTH_ARAC_FAMILY_2"/>
    <property type="match status" value="1"/>
</dbReference>
<evidence type="ECO:0000256" key="1">
    <source>
        <dbReference type="ARBA" id="ARBA00023015"/>
    </source>
</evidence>
<keyword evidence="2" id="KW-0238">DNA-binding</keyword>
<feature type="domain" description="HTH araC/xylS-type" evidence="4">
    <location>
        <begin position="1"/>
        <end position="78"/>
    </location>
</feature>
<evidence type="ECO:0000256" key="3">
    <source>
        <dbReference type="ARBA" id="ARBA00023163"/>
    </source>
</evidence>
<evidence type="ECO:0000313" key="5">
    <source>
        <dbReference type="EMBL" id="KAE8253264.1"/>
    </source>
</evidence>
<dbReference type="InterPro" id="IPR020449">
    <property type="entry name" value="Tscrpt_reg_AraC-type_HTH"/>
</dbReference>
<dbReference type="PANTHER" id="PTHR43280:SF19">
    <property type="entry name" value="4-HYDROXYPHENYLACETATE CATABOLISM PROTEIN"/>
    <property type="match status" value="1"/>
</dbReference>
<accession>A0A8T8T2Y3</accession>
<evidence type="ECO:0000313" key="6">
    <source>
        <dbReference type="Proteomes" id="UP000077671"/>
    </source>
</evidence>
<dbReference type="PANTHER" id="PTHR43280">
    <property type="entry name" value="ARAC-FAMILY TRANSCRIPTIONAL REGULATOR"/>
    <property type="match status" value="1"/>
</dbReference>